<dbReference type="GO" id="GO:0006950">
    <property type="term" value="P:response to stress"/>
    <property type="evidence" value="ECO:0007669"/>
    <property type="project" value="TreeGrafter"/>
</dbReference>
<dbReference type="STRING" id="426703.SAMN04488100_11847"/>
<accession>A0A1H7ULC1</accession>
<dbReference type="GO" id="GO:0003677">
    <property type="term" value="F:DNA binding"/>
    <property type="evidence" value="ECO:0007669"/>
    <property type="project" value="UniProtKB-KW"/>
</dbReference>
<dbReference type="InterPro" id="IPR036388">
    <property type="entry name" value="WH-like_DNA-bd_sf"/>
</dbReference>
<evidence type="ECO:0000313" key="7">
    <source>
        <dbReference type="Proteomes" id="UP000198548"/>
    </source>
</evidence>
<dbReference type="GO" id="GO:0003700">
    <property type="term" value="F:DNA-binding transcription factor activity"/>
    <property type="evidence" value="ECO:0007669"/>
    <property type="project" value="InterPro"/>
</dbReference>
<feature type="domain" description="HTH marR-type" evidence="4">
    <location>
        <begin position="1"/>
        <end position="134"/>
    </location>
</feature>
<dbReference type="SMART" id="SM00347">
    <property type="entry name" value="HTH_MARR"/>
    <property type="match status" value="1"/>
</dbReference>
<keyword evidence="3" id="KW-0804">Transcription</keyword>
<proteinExistence type="predicted"/>
<dbReference type="PANTHER" id="PTHR33164:SF43">
    <property type="entry name" value="HTH-TYPE TRANSCRIPTIONAL REPRESSOR YETL"/>
    <property type="match status" value="1"/>
</dbReference>
<dbReference type="Proteomes" id="UP000198548">
    <property type="component" value="Unassembled WGS sequence"/>
</dbReference>
<dbReference type="EMBL" id="BJUX01000002">
    <property type="protein sequence ID" value="GEK88240.1"/>
    <property type="molecule type" value="Genomic_DNA"/>
</dbReference>
<keyword evidence="8" id="KW-1185">Reference proteome</keyword>
<dbReference type="RefSeq" id="WP_091488490.1">
    <property type="nucleotide sequence ID" value="NZ_BJUX01000002.1"/>
</dbReference>
<evidence type="ECO:0000313" key="6">
    <source>
        <dbReference type="EMBL" id="SEL97813.1"/>
    </source>
</evidence>
<reference evidence="5 8" key="2">
    <citation type="submission" date="2019-07" db="EMBL/GenBank/DDBJ databases">
        <title>Whole genome shotgun sequence of Alkalibacterium putridalgicola NBRC 103243.</title>
        <authorList>
            <person name="Hosoyama A."/>
            <person name="Uohara A."/>
            <person name="Ohji S."/>
            <person name="Ichikawa N."/>
        </authorList>
    </citation>
    <scope>NUCLEOTIDE SEQUENCE [LARGE SCALE GENOMIC DNA]</scope>
    <source>
        <strain evidence="5 8">NBRC 103243</strain>
    </source>
</reference>
<dbReference type="Pfam" id="PF12802">
    <property type="entry name" value="MarR_2"/>
    <property type="match status" value="1"/>
</dbReference>
<organism evidence="6 7">
    <name type="scientific">Alkalibacterium putridalgicola</name>
    <dbReference type="NCBI Taxonomy" id="426703"/>
    <lineage>
        <taxon>Bacteria</taxon>
        <taxon>Bacillati</taxon>
        <taxon>Bacillota</taxon>
        <taxon>Bacilli</taxon>
        <taxon>Lactobacillales</taxon>
        <taxon>Carnobacteriaceae</taxon>
        <taxon>Alkalibacterium</taxon>
    </lineage>
</organism>
<dbReference type="Proteomes" id="UP000321425">
    <property type="component" value="Unassembled WGS sequence"/>
</dbReference>
<protein>
    <submittedName>
        <fullName evidence="6">DNA-binding transcriptional regulator, MarR family</fullName>
    </submittedName>
</protein>
<evidence type="ECO:0000256" key="2">
    <source>
        <dbReference type="ARBA" id="ARBA00023125"/>
    </source>
</evidence>
<evidence type="ECO:0000313" key="5">
    <source>
        <dbReference type="EMBL" id="GEK88240.1"/>
    </source>
</evidence>
<dbReference type="SUPFAM" id="SSF46785">
    <property type="entry name" value="Winged helix' DNA-binding domain"/>
    <property type="match status" value="1"/>
</dbReference>
<sequence>MSEDLLYSADIIGMFCRLKMNAKSDSSIRSSEMAVLIFIQKQNASVTPSMVSDFFKIAKPSVTSMVNALVDKEYLKKRKSETDKRSYTLEVTEAGQKLLDTTFDDYIKTVETLKNEMGVDDFCTFIGLMEKANTILEKAD</sequence>
<dbReference type="AlphaFoldDB" id="A0A1H7ULC1"/>
<gene>
    <name evidence="5" type="ORF">APU01nite_02790</name>
    <name evidence="6" type="ORF">SAMN04488100_11847</name>
</gene>
<dbReference type="InterPro" id="IPR036390">
    <property type="entry name" value="WH_DNA-bd_sf"/>
</dbReference>
<dbReference type="PANTHER" id="PTHR33164">
    <property type="entry name" value="TRANSCRIPTIONAL REGULATOR, MARR FAMILY"/>
    <property type="match status" value="1"/>
</dbReference>
<dbReference type="PROSITE" id="PS50995">
    <property type="entry name" value="HTH_MARR_2"/>
    <property type="match status" value="1"/>
</dbReference>
<keyword evidence="2 6" id="KW-0238">DNA-binding</keyword>
<evidence type="ECO:0000256" key="3">
    <source>
        <dbReference type="ARBA" id="ARBA00023163"/>
    </source>
</evidence>
<dbReference type="EMBL" id="FOBL01000018">
    <property type="protein sequence ID" value="SEL97813.1"/>
    <property type="molecule type" value="Genomic_DNA"/>
</dbReference>
<dbReference type="InterPro" id="IPR023187">
    <property type="entry name" value="Tscrpt_reg_MarR-type_CS"/>
</dbReference>
<evidence type="ECO:0000256" key="1">
    <source>
        <dbReference type="ARBA" id="ARBA00023015"/>
    </source>
</evidence>
<keyword evidence="1" id="KW-0805">Transcription regulation</keyword>
<evidence type="ECO:0000313" key="8">
    <source>
        <dbReference type="Proteomes" id="UP000321425"/>
    </source>
</evidence>
<reference evidence="6 7" key="1">
    <citation type="submission" date="2016-10" db="EMBL/GenBank/DDBJ databases">
        <authorList>
            <person name="de Groot N.N."/>
        </authorList>
    </citation>
    <scope>NUCLEOTIDE SEQUENCE [LARGE SCALE GENOMIC DNA]</scope>
    <source>
        <strain evidence="6 7">DSM 19182</strain>
    </source>
</reference>
<dbReference type="OrthoDB" id="163346at2"/>
<dbReference type="Gene3D" id="1.10.10.10">
    <property type="entry name" value="Winged helix-like DNA-binding domain superfamily/Winged helix DNA-binding domain"/>
    <property type="match status" value="1"/>
</dbReference>
<evidence type="ECO:0000259" key="4">
    <source>
        <dbReference type="PROSITE" id="PS50995"/>
    </source>
</evidence>
<dbReference type="PROSITE" id="PS01117">
    <property type="entry name" value="HTH_MARR_1"/>
    <property type="match status" value="1"/>
</dbReference>
<dbReference type="InterPro" id="IPR039422">
    <property type="entry name" value="MarR/SlyA-like"/>
</dbReference>
<dbReference type="InterPro" id="IPR000835">
    <property type="entry name" value="HTH_MarR-typ"/>
</dbReference>
<name>A0A1H7ULC1_9LACT</name>